<evidence type="ECO:0000313" key="2">
    <source>
        <dbReference type="EMBL" id="WVY98568.1"/>
    </source>
</evidence>
<accession>A0AAQ3RKC9</accession>
<dbReference type="AlphaFoldDB" id="A0AAQ3RKC9"/>
<proteinExistence type="predicted"/>
<name>A0AAQ3RKC9_VIGMU</name>
<evidence type="ECO:0000313" key="3">
    <source>
        <dbReference type="Proteomes" id="UP001374535"/>
    </source>
</evidence>
<organism evidence="2 3">
    <name type="scientific">Vigna mungo</name>
    <name type="common">Black gram</name>
    <name type="synonym">Phaseolus mungo</name>
    <dbReference type="NCBI Taxonomy" id="3915"/>
    <lineage>
        <taxon>Eukaryota</taxon>
        <taxon>Viridiplantae</taxon>
        <taxon>Streptophyta</taxon>
        <taxon>Embryophyta</taxon>
        <taxon>Tracheophyta</taxon>
        <taxon>Spermatophyta</taxon>
        <taxon>Magnoliopsida</taxon>
        <taxon>eudicotyledons</taxon>
        <taxon>Gunneridae</taxon>
        <taxon>Pentapetalae</taxon>
        <taxon>rosids</taxon>
        <taxon>fabids</taxon>
        <taxon>Fabales</taxon>
        <taxon>Fabaceae</taxon>
        <taxon>Papilionoideae</taxon>
        <taxon>50 kb inversion clade</taxon>
        <taxon>NPAAA clade</taxon>
        <taxon>indigoferoid/millettioid clade</taxon>
        <taxon>Phaseoleae</taxon>
        <taxon>Vigna</taxon>
    </lineage>
</organism>
<keyword evidence="3" id="KW-1185">Reference proteome</keyword>
<keyword evidence="1" id="KW-0812">Transmembrane</keyword>
<sequence length="111" mass="12484">MYCFAASTFCLVTFEGGSSFVGGFGPSLVTPVVSFADFILSFPLNLLNHRLVVSILFVHLLCLRFVFLLYQRSKVLPNKDLVLPDMKNKVLLFFTRTTQGTSIAMSVQRRK</sequence>
<dbReference type="EMBL" id="CP144692">
    <property type="protein sequence ID" value="WVY98568.1"/>
    <property type="molecule type" value="Genomic_DNA"/>
</dbReference>
<feature type="transmembrane region" description="Helical" evidence="1">
    <location>
        <begin position="47"/>
        <end position="70"/>
    </location>
</feature>
<keyword evidence="1" id="KW-1133">Transmembrane helix</keyword>
<gene>
    <name evidence="2" type="ORF">V8G54_030719</name>
</gene>
<reference evidence="2 3" key="1">
    <citation type="journal article" date="2023" name="Life. Sci Alliance">
        <title>Evolutionary insights into 3D genome organization and epigenetic landscape of Vigna mungo.</title>
        <authorList>
            <person name="Junaid A."/>
            <person name="Singh B."/>
            <person name="Bhatia S."/>
        </authorList>
    </citation>
    <scope>NUCLEOTIDE SEQUENCE [LARGE SCALE GENOMIC DNA]</scope>
    <source>
        <strain evidence="2">Urdbean</strain>
    </source>
</reference>
<dbReference type="Proteomes" id="UP001374535">
    <property type="component" value="Chromosome 9"/>
</dbReference>
<evidence type="ECO:0000256" key="1">
    <source>
        <dbReference type="SAM" id="Phobius"/>
    </source>
</evidence>
<keyword evidence="1" id="KW-0472">Membrane</keyword>
<protein>
    <submittedName>
        <fullName evidence="2">Uncharacterized protein</fullName>
    </submittedName>
</protein>